<feature type="region of interest" description="Disordered" evidence="1">
    <location>
        <begin position="122"/>
        <end position="146"/>
    </location>
</feature>
<keyword evidence="3" id="KW-1185">Reference proteome</keyword>
<gene>
    <name evidence="2" type="ORF">PLOB_00026040</name>
</gene>
<dbReference type="Proteomes" id="UP001159405">
    <property type="component" value="Unassembled WGS sequence"/>
</dbReference>
<reference evidence="2 3" key="1">
    <citation type="submission" date="2022-05" db="EMBL/GenBank/DDBJ databases">
        <authorList>
            <consortium name="Genoscope - CEA"/>
            <person name="William W."/>
        </authorList>
    </citation>
    <scope>NUCLEOTIDE SEQUENCE [LARGE SCALE GENOMIC DNA]</scope>
</reference>
<sequence length="225" mass="25027">MSLVLDIKNFPNLSSVLAEIEKKGRRPENFTAVYSEFEQLHQHERKPASFTAMEGDSRAFIATDSLLANFDDEVRKPRSSTVTGDMRTFIEIDPEDVNLYSLERKPRSSSMMERGAVVDAKASGRGGQHNPFRLGRRSSDPTGQTLKTAGSRVRIHSAPPCLSVDRETLLADRRFTDAAKNLSDEQLALLYEDIRTEIKRRVKAEVGNTTKISAGGRACSLVLTL</sequence>
<evidence type="ECO:0000313" key="2">
    <source>
        <dbReference type="EMBL" id="CAH3117698.1"/>
    </source>
</evidence>
<name>A0ABN8NR45_9CNID</name>
<proteinExistence type="predicted"/>
<comment type="caution">
    <text evidence="2">The sequence shown here is derived from an EMBL/GenBank/DDBJ whole genome shotgun (WGS) entry which is preliminary data.</text>
</comment>
<evidence type="ECO:0000313" key="3">
    <source>
        <dbReference type="Proteomes" id="UP001159405"/>
    </source>
</evidence>
<feature type="non-terminal residue" evidence="2">
    <location>
        <position position="225"/>
    </location>
</feature>
<dbReference type="EMBL" id="CALNXK010000031">
    <property type="protein sequence ID" value="CAH3117698.1"/>
    <property type="molecule type" value="Genomic_DNA"/>
</dbReference>
<accession>A0ABN8NR45</accession>
<organism evidence="2 3">
    <name type="scientific">Porites lobata</name>
    <dbReference type="NCBI Taxonomy" id="104759"/>
    <lineage>
        <taxon>Eukaryota</taxon>
        <taxon>Metazoa</taxon>
        <taxon>Cnidaria</taxon>
        <taxon>Anthozoa</taxon>
        <taxon>Hexacorallia</taxon>
        <taxon>Scleractinia</taxon>
        <taxon>Fungiina</taxon>
        <taxon>Poritidae</taxon>
        <taxon>Porites</taxon>
    </lineage>
</organism>
<evidence type="ECO:0000256" key="1">
    <source>
        <dbReference type="SAM" id="MobiDB-lite"/>
    </source>
</evidence>
<protein>
    <submittedName>
        <fullName evidence="2">Uncharacterized protein</fullName>
    </submittedName>
</protein>